<reference evidence="9 10" key="1">
    <citation type="submission" date="2017-03" db="EMBL/GenBank/DDBJ databases">
        <title>An alternative strategy for trypanosome survival in the mammalian bloodstream revealed through genome and transcriptome analysis of the ubiquitous bovine parasite Trypanosoma (Megatrypanum) theileri.</title>
        <authorList>
            <person name="Kelly S."/>
            <person name="Ivens A."/>
            <person name="Mott A."/>
            <person name="O'Neill E."/>
            <person name="Emms D."/>
            <person name="Macleod O."/>
            <person name="Voorheis P."/>
            <person name="Matthews J."/>
            <person name="Matthews K."/>
            <person name="Carrington M."/>
        </authorList>
    </citation>
    <scope>NUCLEOTIDE SEQUENCE [LARGE SCALE GENOMIC DNA]</scope>
    <source>
        <strain evidence="9">Edinburgh</strain>
    </source>
</reference>
<keyword evidence="4" id="KW-0106">Calcium</keyword>
<evidence type="ECO:0000256" key="6">
    <source>
        <dbReference type="ARBA" id="ARBA00023069"/>
    </source>
</evidence>
<dbReference type="Pfam" id="PF22592">
    <property type="entry name" value="FCaBP_EF-hand"/>
    <property type="match status" value="1"/>
</dbReference>
<feature type="compositionally biased region" description="Acidic residues" evidence="7">
    <location>
        <begin position="1356"/>
        <end position="1367"/>
    </location>
</feature>
<dbReference type="VEuPathDB" id="TriTrypDB:TM35_000101900"/>
<evidence type="ECO:0000256" key="4">
    <source>
        <dbReference type="ARBA" id="ARBA00022837"/>
    </source>
</evidence>
<evidence type="ECO:0000259" key="8">
    <source>
        <dbReference type="Pfam" id="PF22592"/>
    </source>
</evidence>
<dbReference type="EMBL" id="NBCO01000010">
    <property type="protein sequence ID" value="ORC89922.1"/>
    <property type="molecule type" value="Genomic_DNA"/>
</dbReference>
<protein>
    <submittedName>
        <fullName evidence="9">Flagellar calcium-binding protein</fullName>
    </submittedName>
</protein>
<keyword evidence="10" id="KW-1185">Reference proteome</keyword>
<gene>
    <name evidence="9" type="ORF">TM35_000101900</name>
</gene>
<evidence type="ECO:0000256" key="3">
    <source>
        <dbReference type="ARBA" id="ARBA00022737"/>
    </source>
</evidence>
<organism evidence="9 10">
    <name type="scientific">Trypanosoma theileri</name>
    <dbReference type="NCBI Taxonomy" id="67003"/>
    <lineage>
        <taxon>Eukaryota</taxon>
        <taxon>Discoba</taxon>
        <taxon>Euglenozoa</taxon>
        <taxon>Kinetoplastea</taxon>
        <taxon>Metakinetoplastina</taxon>
        <taxon>Trypanosomatida</taxon>
        <taxon>Trypanosomatidae</taxon>
        <taxon>Trypanosoma</taxon>
    </lineage>
</organism>
<keyword evidence="3" id="KW-0677">Repeat</keyword>
<evidence type="ECO:0000313" key="9">
    <source>
        <dbReference type="EMBL" id="ORC89922.1"/>
    </source>
</evidence>
<name>A0A1X0NZ09_9TRYP</name>
<evidence type="ECO:0000256" key="1">
    <source>
        <dbReference type="ARBA" id="ARBA00004230"/>
    </source>
</evidence>
<evidence type="ECO:0000256" key="5">
    <source>
        <dbReference type="ARBA" id="ARBA00022846"/>
    </source>
</evidence>
<proteinExistence type="predicted"/>
<sequence>MGCCSSMSVCGQVYTEMLRRLRVEATQEMDVNACTRRTQEFERIASGAVSNNVGISSSGAGANGNGKGRYLCVNVEQLRAYDRDNWHHTRIHAYNAVLMVEAVEDIVHLVNEMYSENRVELRRCDYRMWLLYMCEFYHVMEVFEKAKLLKGGSWENIIITQKQLEKCLTLLRTQFARAFTSEKGPGSAFHIPVAATPAAVLEQVVQWSQLHPLKADATRTKIVGGEGDGSYAKDTSTLSIPLVTVVRWVVLRYIRTFSNEEEDATMMIMNGSIPMEVNPLTKEGSWDNKFLRKQQELRDTLGDITLLEKLFLAMTHGTRELSESDAKNGCYNLLGMEELFQTRSVHDELVEVAFRLTLREMHMNNASCITELSIFAKFIEAYADALNLYYHVMMCNNENCDMERMYGEPAPDLEREMLSHVLQVLKEKNNDNNNNNNDYYYGDDFILKLFSSFATEKEDGVRRVPFLNFADAWITRLFRKQGKHTVKDISELAHALGLDDKERRKSLLAVLSCDECGHANVAARSFEALSTEVNLSQYCNAEELAFTCAREEWALELERQATTITNDSIEEIPSNTIEESWASTDILLLRLLHGIYGTFAAVQALEHVALENDGTSAMIFDCRRWETTTPVPLPIRLHVLHKADEMLGVTCVMENMYTPEKDVKEKISLSSTAGSLLQYIGNRYVDSQMMKWRRDAWRRLQELWPLRDEDPERRELFNILTNGGIHEVRVSAEEEAEKELEGIHTGGIHYIPFEKLYQQYVSELCCMMSIRDFQAICCKAVRVVEKNTPLCLSEEDEIPAFLRYLMGYMRVLWSLATPYYDISHMETTISWAELQHWLLHEAGIVMDEALTYYFMEEAELITPHNLPAATSEDPIDNPNEKKDERHVRVRILAEWFALREACWTSLETRLHFWLTTLRDQLPIHYTPEHTSIRHTLAETLSAADDYIPTTALTRTLRRDYSLWRVWPPELGPAFVMFAVWETNKILQRSDLQGSELHRTDIRFLLRFIYTYLDVLLRGEHLLQQASQLPTETTTTTTTKDEDEDDNDDNNTKQKGVLSSSPSSLSWKDTRMHAALHTLLEEKGVDTTDILNTMDHDNNTTDWTTSHLALVVARASVATALAEYMKTQYGERLDSIWYRLRERLPFGESQEQRLKRKQLFARMDMYKQHYLTLADLHRGIREVLELQEFREEMDPILFHAFFATKEVSFGQQDVIYLTKMNEHFITGAEFRAFLWYMYTYFQLYYMFDTICAVPENLHLEKAISIEAFVASKPLLKSWGVRVNNAAVEFTSISRRCKEDKELHFTGFAMWASQHHLNPEGYSHEEPLLLLSEDEKAVRAVEEEKENEKGKEKVELQQQEEEQLQEQEL</sequence>
<keyword evidence="6" id="KW-0969">Cilium</keyword>
<keyword evidence="2" id="KW-0479">Metal-binding</keyword>
<evidence type="ECO:0000256" key="2">
    <source>
        <dbReference type="ARBA" id="ARBA00022723"/>
    </source>
</evidence>
<dbReference type="OrthoDB" id="272063at2759"/>
<dbReference type="Proteomes" id="UP000192257">
    <property type="component" value="Unassembled WGS sequence"/>
</dbReference>
<keyword evidence="5 9" id="KW-0282">Flagellum</keyword>
<comment type="caution">
    <text evidence="9">The sequence shown here is derived from an EMBL/GenBank/DDBJ whole genome shotgun (WGS) entry which is preliminary data.</text>
</comment>
<feature type="region of interest" description="Disordered" evidence="7">
    <location>
        <begin position="1338"/>
        <end position="1367"/>
    </location>
</feature>
<comment type="subcellular location">
    <subcellularLocation>
        <location evidence="1">Cell projection</location>
        <location evidence="1">Cilium</location>
        <location evidence="1">Flagellum</location>
    </subcellularLocation>
</comment>
<accession>A0A1X0NZ09</accession>
<dbReference type="Gene3D" id="1.10.238.10">
    <property type="entry name" value="EF-hand"/>
    <property type="match status" value="1"/>
</dbReference>
<feature type="domain" description="Flagellar calcium-binding protein EF-hand" evidence="8">
    <location>
        <begin position="1140"/>
        <end position="1236"/>
    </location>
</feature>
<dbReference type="GO" id="GO:0046872">
    <property type="term" value="F:metal ion binding"/>
    <property type="evidence" value="ECO:0007669"/>
    <property type="project" value="UniProtKB-KW"/>
</dbReference>
<feature type="compositionally biased region" description="Basic and acidic residues" evidence="7">
    <location>
        <begin position="1338"/>
        <end position="1353"/>
    </location>
</feature>
<evidence type="ECO:0000313" key="10">
    <source>
        <dbReference type="Proteomes" id="UP000192257"/>
    </source>
</evidence>
<keyword evidence="6" id="KW-0966">Cell projection</keyword>
<feature type="region of interest" description="Disordered" evidence="7">
    <location>
        <begin position="1027"/>
        <end position="1064"/>
    </location>
</feature>
<dbReference type="GO" id="GO:0031514">
    <property type="term" value="C:motile cilium"/>
    <property type="evidence" value="ECO:0007669"/>
    <property type="project" value="UniProtKB-SubCell"/>
</dbReference>
<dbReference type="InterPro" id="IPR054322">
    <property type="entry name" value="FCABP_EF-hand"/>
</dbReference>
<dbReference type="GeneID" id="39984461"/>
<dbReference type="RefSeq" id="XP_028883988.1">
    <property type="nucleotide sequence ID" value="XM_029024681.1"/>
</dbReference>
<evidence type="ECO:0000256" key="7">
    <source>
        <dbReference type="SAM" id="MobiDB-lite"/>
    </source>
</evidence>